<evidence type="ECO:0000313" key="4">
    <source>
        <dbReference type="EMBL" id="CCO14288.1"/>
    </source>
</evidence>
<sequence length="362" mass="41667">MLRRSSTRKLFFRRLASLHHAQTTPTTACSSSSCFSSSLEQHEQQRSVGGKNIVRRHWKTPKDDDDDVFFTFPPTKGRRFLSNNAFEDDALEKRGSFFTRDDADPHVQRRWKSTKASSSSSSSAKEGKSNSKRFYTSSSKSQNQNQHSSRFTSKPKSLAIPFESTSEVFEVPEKRSTSLPWYTRIMLKVGGYDSSESVQNRASQRLFKAVVERCDEAKFYEILGLEHSFRTEHAMFVLHVWLVLARLRREGDSGKAISQMFYDTFQEEVEKRVHREGVKVRVRSTLKELEQSFYGSALAYDKALSSGNDDFMKSLRRNVFMNEGDEKNAKALERYCRREMACLHITETEAVVSGRVRFSSID</sequence>
<comment type="similarity">
    <text evidence="1">Belongs to the CBP3 family.</text>
</comment>
<dbReference type="eggNOG" id="KOG2873">
    <property type="taxonomic scope" value="Eukaryota"/>
</dbReference>
<gene>
    <name evidence="4" type="ORF">Bathy01g03060</name>
</gene>
<dbReference type="GO" id="GO:0034551">
    <property type="term" value="P:mitochondrial respiratory chain complex III assembly"/>
    <property type="evidence" value="ECO:0007669"/>
    <property type="project" value="TreeGrafter"/>
</dbReference>
<dbReference type="GeneID" id="19018041"/>
<feature type="compositionally biased region" description="Low complexity" evidence="2">
    <location>
        <begin position="114"/>
        <end position="124"/>
    </location>
</feature>
<dbReference type="RefSeq" id="XP_007515409.1">
    <property type="nucleotide sequence ID" value="XM_007515347.1"/>
</dbReference>
<dbReference type="STRING" id="41875.K8EYE5"/>
<dbReference type="PANTHER" id="PTHR12184">
    <property type="entry name" value="UBIQUINOL-CYTOCHROME C REDUCTASE COMPLEX ASSEMBLY FACTOR 1 FAMILY MEMBER"/>
    <property type="match status" value="1"/>
</dbReference>
<feature type="compositionally biased region" description="Low complexity" evidence="2">
    <location>
        <begin position="137"/>
        <end position="149"/>
    </location>
</feature>
<dbReference type="InterPro" id="IPR021150">
    <property type="entry name" value="Ubiq_cyt_c_chap"/>
</dbReference>
<feature type="domain" description="Ubiquinol-cytochrome c chaperone" evidence="3">
    <location>
        <begin position="223"/>
        <end position="358"/>
    </location>
</feature>
<dbReference type="KEGG" id="bpg:Bathy01g03060"/>
<protein>
    <recommendedName>
        <fullName evidence="3">Ubiquinol-cytochrome c chaperone domain-containing protein</fullName>
    </recommendedName>
</protein>
<dbReference type="OrthoDB" id="10253878at2759"/>
<feature type="compositionally biased region" description="Basic and acidic residues" evidence="2">
    <location>
        <begin position="97"/>
        <end position="107"/>
    </location>
</feature>
<keyword evidence="5" id="KW-1185">Reference proteome</keyword>
<dbReference type="GO" id="GO:0005739">
    <property type="term" value="C:mitochondrion"/>
    <property type="evidence" value="ECO:0007669"/>
    <property type="project" value="TreeGrafter"/>
</dbReference>
<accession>K8EYE5</accession>
<evidence type="ECO:0000256" key="2">
    <source>
        <dbReference type="SAM" id="MobiDB-lite"/>
    </source>
</evidence>
<name>K8EYE5_9CHLO</name>
<proteinExistence type="inferred from homology"/>
<dbReference type="Pfam" id="PF03981">
    <property type="entry name" value="Ubiq_cyt_C_chap"/>
    <property type="match status" value="1"/>
</dbReference>
<dbReference type="Proteomes" id="UP000198341">
    <property type="component" value="Chromosome 1"/>
</dbReference>
<feature type="region of interest" description="Disordered" evidence="2">
    <location>
        <begin position="97"/>
        <end position="155"/>
    </location>
</feature>
<evidence type="ECO:0000313" key="5">
    <source>
        <dbReference type="Proteomes" id="UP000198341"/>
    </source>
</evidence>
<dbReference type="PROSITE" id="PS51257">
    <property type="entry name" value="PROKAR_LIPOPROTEIN"/>
    <property type="match status" value="1"/>
</dbReference>
<dbReference type="PANTHER" id="PTHR12184:SF1">
    <property type="entry name" value="UBIQUINOL-CYTOCHROME-C REDUCTASE COMPLEX ASSEMBLY FACTOR 1"/>
    <property type="match status" value="1"/>
</dbReference>
<evidence type="ECO:0000259" key="3">
    <source>
        <dbReference type="Pfam" id="PF03981"/>
    </source>
</evidence>
<organism evidence="4 5">
    <name type="scientific">Bathycoccus prasinos</name>
    <dbReference type="NCBI Taxonomy" id="41875"/>
    <lineage>
        <taxon>Eukaryota</taxon>
        <taxon>Viridiplantae</taxon>
        <taxon>Chlorophyta</taxon>
        <taxon>Mamiellophyceae</taxon>
        <taxon>Mamiellales</taxon>
        <taxon>Bathycoccaceae</taxon>
        <taxon>Bathycoccus</taxon>
    </lineage>
</organism>
<dbReference type="InterPro" id="IPR007129">
    <property type="entry name" value="Ubiqinol_cyt_c_chaperone_CPB3"/>
</dbReference>
<dbReference type="AlphaFoldDB" id="K8EYE5"/>
<evidence type="ECO:0000256" key="1">
    <source>
        <dbReference type="ARBA" id="ARBA00006407"/>
    </source>
</evidence>
<reference evidence="4 5" key="1">
    <citation type="submission" date="2011-10" db="EMBL/GenBank/DDBJ databases">
        <authorList>
            <person name="Genoscope - CEA"/>
        </authorList>
    </citation>
    <scope>NUCLEOTIDE SEQUENCE [LARGE SCALE GENOMIC DNA]</scope>
    <source>
        <strain evidence="4 5">RCC 1105</strain>
    </source>
</reference>
<dbReference type="EMBL" id="FO082278">
    <property type="protein sequence ID" value="CCO14288.1"/>
    <property type="molecule type" value="Genomic_DNA"/>
</dbReference>